<evidence type="ECO:0000313" key="4">
    <source>
        <dbReference type="Proteomes" id="UP000242958"/>
    </source>
</evidence>
<dbReference type="InterPro" id="IPR001075">
    <property type="entry name" value="NIF_FeS_clus_asmbl_NifU_C"/>
</dbReference>
<gene>
    <name evidence="3" type="ORF">CAL30_06430</name>
</gene>
<dbReference type="GO" id="GO:0016226">
    <property type="term" value="P:iron-sulfur cluster assembly"/>
    <property type="evidence" value="ECO:0007669"/>
    <property type="project" value="InterPro"/>
</dbReference>
<sequence>MPTLTQLESLFNKKIRPSLQSHGGNVEIISYENNHLHIRLTGQCSGCPSALITTEELITQTVQEHFPEIKRVQLAFGVSASLIETAKQMLQKSKGAKHS</sequence>
<organism evidence="3 4">
    <name type="scientific">Megasphaera hutchinsoni</name>
    <dbReference type="NCBI Taxonomy" id="1588748"/>
    <lineage>
        <taxon>Bacteria</taxon>
        <taxon>Bacillati</taxon>
        <taxon>Bacillota</taxon>
        <taxon>Negativicutes</taxon>
        <taxon>Veillonellales</taxon>
        <taxon>Veillonellaceae</taxon>
        <taxon>Megasphaera</taxon>
    </lineage>
</organism>
<dbReference type="InterPro" id="IPR034904">
    <property type="entry name" value="FSCA_dom_sf"/>
</dbReference>
<evidence type="ECO:0000259" key="2">
    <source>
        <dbReference type="Pfam" id="PF01106"/>
    </source>
</evidence>
<dbReference type="RefSeq" id="WP_102889664.1">
    <property type="nucleotide sequence ID" value="NZ_NFMF01000010.1"/>
</dbReference>
<dbReference type="Proteomes" id="UP000242958">
    <property type="component" value="Unassembled WGS sequence"/>
</dbReference>
<dbReference type="AlphaFoldDB" id="A0A2J8B8G5"/>
<dbReference type="EMBL" id="NFMF01000010">
    <property type="protein sequence ID" value="PNH21058.1"/>
    <property type="molecule type" value="Genomic_DNA"/>
</dbReference>
<evidence type="ECO:0000313" key="3">
    <source>
        <dbReference type="EMBL" id="PNH21058.1"/>
    </source>
</evidence>
<comment type="caution">
    <text evidence="3">The sequence shown here is derived from an EMBL/GenBank/DDBJ whole genome shotgun (WGS) entry which is preliminary data.</text>
</comment>
<proteinExistence type="predicted"/>
<dbReference type="Pfam" id="PF01106">
    <property type="entry name" value="NifU"/>
    <property type="match status" value="1"/>
</dbReference>
<dbReference type="PANTHER" id="PTHR11178">
    <property type="entry name" value="IRON-SULFUR CLUSTER SCAFFOLD PROTEIN NFU-RELATED"/>
    <property type="match status" value="1"/>
</dbReference>
<evidence type="ECO:0000256" key="1">
    <source>
        <dbReference type="ARBA" id="ARBA00049958"/>
    </source>
</evidence>
<dbReference type="GO" id="GO:0051536">
    <property type="term" value="F:iron-sulfur cluster binding"/>
    <property type="evidence" value="ECO:0007669"/>
    <property type="project" value="InterPro"/>
</dbReference>
<dbReference type="SUPFAM" id="SSF117916">
    <property type="entry name" value="Fe-S cluster assembly (FSCA) domain-like"/>
    <property type="match status" value="1"/>
</dbReference>
<accession>A0A2J8B8G5</accession>
<comment type="function">
    <text evidence="1">May be involved in the formation or repair of [Fe-S] clusters present in iron-sulfur proteins.</text>
</comment>
<reference evidence="3 4" key="1">
    <citation type="submission" date="2017-05" db="EMBL/GenBank/DDBJ databases">
        <authorList>
            <person name="Song R."/>
            <person name="Chenine A.L."/>
            <person name="Ruprecht R.M."/>
        </authorList>
    </citation>
    <scope>NUCLEOTIDE SEQUENCE [LARGE SCALE GENOMIC DNA]</scope>
    <source>
        <strain evidence="3 4">KA00229</strain>
    </source>
</reference>
<protein>
    <recommendedName>
        <fullName evidence="2">NIF system FeS cluster assembly NifU C-terminal domain-containing protein</fullName>
    </recommendedName>
</protein>
<dbReference type="Gene3D" id="3.30.300.130">
    <property type="entry name" value="Fe-S cluster assembly (FSCA)"/>
    <property type="match status" value="1"/>
</dbReference>
<name>A0A2J8B8G5_9FIRM</name>
<dbReference type="GO" id="GO:0005506">
    <property type="term" value="F:iron ion binding"/>
    <property type="evidence" value="ECO:0007669"/>
    <property type="project" value="InterPro"/>
</dbReference>
<feature type="domain" description="NIF system FeS cluster assembly NifU C-terminal" evidence="2">
    <location>
        <begin position="9"/>
        <end position="73"/>
    </location>
</feature>